<feature type="compositionally biased region" description="Low complexity" evidence="9">
    <location>
        <begin position="476"/>
        <end position="488"/>
    </location>
</feature>
<dbReference type="SMART" id="SM00389">
    <property type="entry name" value="HOX"/>
    <property type="match status" value="1"/>
</dbReference>
<dbReference type="InterPro" id="IPR017970">
    <property type="entry name" value="Homeobox_CS"/>
</dbReference>
<keyword evidence="2" id="KW-0217">Developmental protein</keyword>
<keyword evidence="4 7" id="KW-0371">Homeobox</keyword>
<feature type="domain" description="Homeobox" evidence="10">
    <location>
        <begin position="188"/>
        <end position="248"/>
    </location>
</feature>
<dbReference type="GO" id="GO:0000981">
    <property type="term" value="F:DNA-binding transcription factor activity, RNA polymerase II-specific"/>
    <property type="evidence" value="ECO:0007669"/>
    <property type="project" value="InterPro"/>
</dbReference>
<sequence length="597" mass="64496">MGSLDASSIELWTWWLRIYQVFSEWTLEENLGEQMVLVAPLGLCPGDNHEYMMAVITGPSCLAGVDVMKESRAINGVGRVGPHKARALFINSNDCLYNILSVVLVMALIEILPGHHKEHTGRQYDTICKPHQSRSPNLAESPGQWSVNKSLVRKHTSLVACKNVEGIFTTAVVSLGKRRHGVDGSMDDNVRRYRTAFSREQIARLEKEFLKENYVSRPKRCELAATLNLPEATIKVWFQNRRMKDKRQRMAVAWPYGIPPDPHLYAYLAAAAASYPYGVMGGAGMLPGDMGSGDPHGQPLPTGFPGSASGVSPFSMISAGGGVPPLRGMSPHPISGMGHPFSSLHSPASLVPPPANAPVRSPTNSPGDFIPSAYLGSTTAHSNERGRISSTSGGLRPAYGLGGHASPHIHHGLSTLGNLAVGAHGLGLSSSPSHPAPLSSQHPLFRSSLDITAMSQLLAAQASSLQQQQQHHHHQQQQQQTHLSSPQSFLSPFDTARLATFAPGSRIPFSSQISPHFLSQSQPRDDRDSPRYSRSPATIHTAKVGTTKVSPERANPSPVQPHSTRPDSTADDPSTEESLKLKLKTSPSPPKGLFRPF</sequence>
<keyword evidence="12" id="KW-1185">Reference proteome</keyword>
<reference evidence="11" key="1">
    <citation type="journal article" date="2023" name="G3 (Bethesda)">
        <title>A reference genome for the long-term kleptoplast-retaining sea slug Elysia crispata morphotype clarki.</title>
        <authorList>
            <person name="Eastman K.E."/>
            <person name="Pendleton A.L."/>
            <person name="Shaikh M.A."/>
            <person name="Suttiyut T."/>
            <person name="Ogas R."/>
            <person name="Tomko P."/>
            <person name="Gavelis G."/>
            <person name="Widhalm J.R."/>
            <person name="Wisecaver J.H."/>
        </authorList>
    </citation>
    <scope>NUCLEOTIDE SEQUENCE</scope>
    <source>
        <strain evidence="11">ECLA1</strain>
    </source>
</reference>
<evidence type="ECO:0000256" key="8">
    <source>
        <dbReference type="RuleBase" id="RU000682"/>
    </source>
</evidence>
<feature type="DNA-binding region" description="Homeobox" evidence="7">
    <location>
        <begin position="190"/>
        <end position="249"/>
    </location>
</feature>
<keyword evidence="5 7" id="KW-0539">Nucleus</keyword>
<organism evidence="11 12">
    <name type="scientific">Elysia crispata</name>
    <name type="common">lettuce slug</name>
    <dbReference type="NCBI Taxonomy" id="231223"/>
    <lineage>
        <taxon>Eukaryota</taxon>
        <taxon>Metazoa</taxon>
        <taxon>Spiralia</taxon>
        <taxon>Lophotrochozoa</taxon>
        <taxon>Mollusca</taxon>
        <taxon>Gastropoda</taxon>
        <taxon>Heterobranchia</taxon>
        <taxon>Euthyneura</taxon>
        <taxon>Panpulmonata</taxon>
        <taxon>Sacoglossa</taxon>
        <taxon>Placobranchoidea</taxon>
        <taxon>Plakobranchidae</taxon>
        <taxon>Elysia</taxon>
    </lineage>
</organism>
<gene>
    <name evidence="11" type="ORF">RRG08_028703</name>
</gene>
<evidence type="ECO:0000256" key="4">
    <source>
        <dbReference type="ARBA" id="ARBA00023155"/>
    </source>
</evidence>
<accession>A0AAE0XPI2</accession>
<feature type="compositionally biased region" description="Polar residues" evidence="9">
    <location>
        <begin position="509"/>
        <end position="518"/>
    </location>
</feature>
<feature type="region of interest" description="Disordered" evidence="9">
    <location>
        <begin position="353"/>
        <end position="395"/>
    </location>
</feature>
<evidence type="ECO:0000313" key="12">
    <source>
        <dbReference type="Proteomes" id="UP001283361"/>
    </source>
</evidence>
<dbReference type="InterPro" id="IPR001356">
    <property type="entry name" value="HD"/>
</dbReference>
<evidence type="ECO:0000256" key="2">
    <source>
        <dbReference type="ARBA" id="ARBA00022473"/>
    </source>
</evidence>
<keyword evidence="3 7" id="KW-0238">DNA-binding</keyword>
<dbReference type="PANTHER" id="PTHR46294:SF4">
    <property type="entry name" value="SEGMENTATION PROTEIN EVEN-SKIPPED"/>
    <property type="match status" value="1"/>
</dbReference>
<dbReference type="SUPFAM" id="SSF46689">
    <property type="entry name" value="Homeodomain-like"/>
    <property type="match status" value="1"/>
</dbReference>
<dbReference type="PANTHER" id="PTHR46294">
    <property type="entry name" value="SEGMENTATION PROTEIN EVEN-SKIPPED"/>
    <property type="match status" value="1"/>
</dbReference>
<proteinExistence type="inferred from homology"/>
<dbReference type="Proteomes" id="UP001283361">
    <property type="component" value="Unassembled WGS sequence"/>
</dbReference>
<feature type="region of interest" description="Disordered" evidence="9">
    <location>
        <begin position="509"/>
        <end position="597"/>
    </location>
</feature>
<evidence type="ECO:0000256" key="6">
    <source>
        <dbReference type="ARBA" id="ARBA00038449"/>
    </source>
</evidence>
<feature type="region of interest" description="Disordered" evidence="9">
    <location>
        <begin position="462"/>
        <end position="490"/>
    </location>
</feature>
<evidence type="ECO:0000256" key="5">
    <source>
        <dbReference type="ARBA" id="ARBA00023242"/>
    </source>
</evidence>
<dbReference type="Gene3D" id="1.10.10.60">
    <property type="entry name" value="Homeodomain-like"/>
    <property type="match status" value="1"/>
</dbReference>
<comment type="caution">
    <text evidence="11">The sequence shown here is derived from an EMBL/GenBank/DDBJ whole genome shotgun (WGS) entry which is preliminary data.</text>
</comment>
<evidence type="ECO:0000256" key="9">
    <source>
        <dbReference type="SAM" id="MobiDB-lite"/>
    </source>
</evidence>
<evidence type="ECO:0000256" key="7">
    <source>
        <dbReference type="PROSITE-ProRule" id="PRU00108"/>
    </source>
</evidence>
<dbReference type="InterPro" id="IPR052002">
    <property type="entry name" value="Even-skipped_HD"/>
</dbReference>
<comment type="subcellular location">
    <subcellularLocation>
        <location evidence="1 7 8">Nucleus</location>
    </subcellularLocation>
</comment>
<dbReference type="GO" id="GO:0005634">
    <property type="term" value="C:nucleus"/>
    <property type="evidence" value="ECO:0007669"/>
    <property type="project" value="UniProtKB-SubCell"/>
</dbReference>
<protein>
    <recommendedName>
        <fullName evidence="10">Homeobox domain-containing protein</fullName>
    </recommendedName>
</protein>
<evidence type="ECO:0000313" key="11">
    <source>
        <dbReference type="EMBL" id="KAK3698848.1"/>
    </source>
</evidence>
<dbReference type="GO" id="GO:0000978">
    <property type="term" value="F:RNA polymerase II cis-regulatory region sequence-specific DNA binding"/>
    <property type="evidence" value="ECO:0007669"/>
    <property type="project" value="TreeGrafter"/>
</dbReference>
<comment type="similarity">
    <text evidence="6">Belongs to the even-skipped homeobox family.</text>
</comment>
<evidence type="ECO:0000259" key="10">
    <source>
        <dbReference type="PROSITE" id="PS50071"/>
    </source>
</evidence>
<name>A0AAE0XPI2_9GAST</name>
<dbReference type="PROSITE" id="PS50071">
    <property type="entry name" value="HOMEOBOX_2"/>
    <property type="match status" value="1"/>
</dbReference>
<evidence type="ECO:0000256" key="1">
    <source>
        <dbReference type="ARBA" id="ARBA00004123"/>
    </source>
</evidence>
<dbReference type="AlphaFoldDB" id="A0AAE0XPI2"/>
<dbReference type="EMBL" id="JAWDGP010007966">
    <property type="protein sequence ID" value="KAK3698848.1"/>
    <property type="molecule type" value="Genomic_DNA"/>
</dbReference>
<dbReference type="Pfam" id="PF00046">
    <property type="entry name" value="Homeodomain"/>
    <property type="match status" value="1"/>
</dbReference>
<dbReference type="InterPro" id="IPR009057">
    <property type="entry name" value="Homeodomain-like_sf"/>
</dbReference>
<dbReference type="PROSITE" id="PS00027">
    <property type="entry name" value="HOMEOBOX_1"/>
    <property type="match status" value="1"/>
</dbReference>
<dbReference type="CDD" id="cd00086">
    <property type="entry name" value="homeodomain"/>
    <property type="match status" value="1"/>
</dbReference>
<evidence type="ECO:0000256" key="3">
    <source>
        <dbReference type="ARBA" id="ARBA00023125"/>
    </source>
</evidence>